<proteinExistence type="predicted"/>
<reference evidence="2" key="1">
    <citation type="journal article" date="2019" name="Int. J. Syst. Evol. Microbiol.">
        <title>The Global Catalogue of Microorganisms (GCM) 10K type strain sequencing project: providing services to taxonomists for standard genome sequencing and annotation.</title>
        <authorList>
            <consortium name="The Broad Institute Genomics Platform"/>
            <consortium name="The Broad Institute Genome Sequencing Center for Infectious Disease"/>
            <person name="Wu L."/>
            <person name="Ma J."/>
        </authorList>
    </citation>
    <scope>NUCLEOTIDE SEQUENCE [LARGE SCALE GENOMIC DNA]</scope>
    <source>
        <strain evidence="2">CCUG 49560</strain>
    </source>
</reference>
<dbReference type="NCBIfam" id="NF033399">
    <property type="entry name" value="thiazolyl_GetA"/>
    <property type="match status" value="1"/>
</dbReference>
<dbReference type="Proteomes" id="UP001595891">
    <property type="component" value="Unassembled WGS sequence"/>
</dbReference>
<name>A0ABV9E8X3_9ACTN</name>
<protein>
    <submittedName>
        <fullName evidence="1">Thiomuracin/GE37468 family thiazolyl RiPP peptide</fullName>
    </submittedName>
</protein>
<organism evidence="1 2">
    <name type="scientific">Sphaerisporangium corydalis</name>
    <dbReference type="NCBI Taxonomy" id="1441875"/>
    <lineage>
        <taxon>Bacteria</taxon>
        <taxon>Bacillati</taxon>
        <taxon>Actinomycetota</taxon>
        <taxon>Actinomycetes</taxon>
        <taxon>Streptosporangiales</taxon>
        <taxon>Streptosporangiaceae</taxon>
        <taxon>Sphaerisporangium</taxon>
    </lineage>
</organism>
<dbReference type="RefSeq" id="WP_262841269.1">
    <property type="nucleotide sequence ID" value="NZ_JANZYP010000004.1"/>
</dbReference>
<gene>
    <name evidence="1" type="ORF">ACFO8L_06660</name>
</gene>
<dbReference type="EMBL" id="JBHSFN010000003">
    <property type="protein sequence ID" value="MFC4585743.1"/>
    <property type="molecule type" value="Genomic_DNA"/>
</dbReference>
<keyword evidence="2" id="KW-1185">Reference proteome</keyword>
<evidence type="ECO:0000313" key="2">
    <source>
        <dbReference type="Proteomes" id="UP001595891"/>
    </source>
</evidence>
<evidence type="ECO:0000313" key="1">
    <source>
        <dbReference type="EMBL" id="MFC4585743.1"/>
    </source>
</evidence>
<comment type="caution">
    <text evidence="1">The sequence shown here is derived from an EMBL/GenBank/DDBJ whole genome shotgun (WGS) entry which is preliminary data.</text>
</comment>
<sequence>MSVSRKLDFDLDNLPVDVFDLEGGGLAAESLTAGHGMTEVGASCPTCAGGAVCICSCFSL</sequence>
<dbReference type="Pfam" id="PF19409">
    <property type="entry name" value="Thiopep_pre"/>
    <property type="match status" value="1"/>
</dbReference>
<accession>A0ABV9E8X3</accession>